<organism evidence="2 3">
    <name type="scientific">Carya illinoinensis</name>
    <name type="common">Pecan</name>
    <dbReference type="NCBI Taxonomy" id="32201"/>
    <lineage>
        <taxon>Eukaryota</taxon>
        <taxon>Viridiplantae</taxon>
        <taxon>Streptophyta</taxon>
        <taxon>Embryophyta</taxon>
        <taxon>Tracheophyta</taxon>
        <taxon>Spermatophyta</taxon>
        <taxon>Magnoliopsida</taxon>
        <taxon>eudicotyledons</taxon>
        <taxon>Gunneridae</taxon>
        <taxon>Pentapetalae</taxon>
        <taxon>rosids</taxon>
        <taxon>fabids</taxon>
        <taxon>Fagales</taxon>
        <taxon>Juglandaceae</taxon>
        <taxon>Carya</taxon>
    </lineage>
</organism>
<reference evidence="2" key="1">
    <citation type="submission" date="2021-01" db="EMBL/GenBank/DDBJ databases">
        <authorList>
            <person name="Lovell J.T."/>
            <person name="Bentley N."/>
            <person name="Bhattarai G."/>
            <person name="Jenkins J.W."/>
            <person name="Sreedasyam A."/>
            <person name="Alarcon Y."/>
            <person name="Bock C."/>
            <person name="Boston L."/>
            <person name="Carlson J."/>
            <person name="Cervantes K."/>
            <person name="Clermont K."/>
            <person name="Krom N."/>
            <person name="Kubenka K."/>
            <person name="Mamidi S."/>
            <person name="Mattison C."/>
            <person name="Monteros M."/>
            <person name="Pisani C."/>
            <person name="Plott C."/>
            <person name="Rajasekar S."/>
            <person name="Rhein H.S."/>
            <person name="Rohla C."/>
            <person name="Song M."/>
            <person name="Hilaire R.S."/>
            <person name="Shu S."/>
            <person name="Wells L."/>
            <person name="Wang X."/>
            <person name="Webber J."/>
            <person name="Heerema R.J."/>
            <person name="Klein P."/>
            <person name="Conner P."/>
            <person name="Grauke L."/>
            <person name="Grimwood J."/>
            <person name="Schmutz J."/>
            <person name="Randall J.J."/>
        </authorList>
    </citation>
    <scope>NUCLEOTIDE SEQUENCE</scope>
    <source>
        <tissue evidence="2">Leaf</tissue>
    </source>
</reference>
<dbReference type="Pfam" id="PF00646">
    <property type="entry name" value="F-box"/>
    <property type="match status" value="1"/>
</dbReference>
<accession>A0A922DCC0</accession>
<dbReference type="SMART" id="SM00256">
    <property type="entry name" value="FBOX"/>
    <property type="match status" value="1"/>
</dbReference>
<sequence>MTFFFQYLTINLLSRKKRRRSIPPISQVTKKWPSSAAAGACTTILDLPGHILIDILSRLPLGSVLSSRCVCTAWSTLVSDPLFASLHLARVQPLELLLRANGLGCVSTTLHLVDVDCVIKTAPPLDLNERLETRLNTKMLLPIPEYNIESRGVEQNDSSSSNSFLDRDYGIVNSCNGLLCLSKSIYNNPHIICNPFTGEYVSIPNSQGDDRFWGPVVPGFGYCPRSNKYKVVRLGFWLENMFQSMAEVYTVGTASWRSIGYAPFDLGVSLFATYLNGVIHWVSDDEKGPVFIVAFDFEVEQFSVVPLPPHFGETHKVRENLHHMNMGVLGGCLSVCDVTFVDHFDIWVMKEYGDPTSWTKEYVIQTHSGHLHRPLKVLENEDILMIWDKRELVLYNPVERCFRYLRIHGVLSVFEAIIHVPSFVPLMDAIVGDNLNVENIKTSSESELLEGAETLFLVEQGKPRAESQSPLLWGANDERVSCLWKEKKAWA</sequence>
<dbReference type="EMBL" id="CM031837">
    <property type="protein sequence ID" value="KAG6680653.1"/>
    <property type="molecule type" value="Genomic_DNA"/>
</dbReference>
<dbReference type="PANTHER" id="PTHR31672:SF13">
    <property type="entry name" value="F-BOX PROTEIN CPR30-LIKE"/>
    <property type="match status" value="1"/>
</dbReference>
<protein>
    <recommendedName>
        <fullName evidence="1">F-box domain-containing protein</fullName>
    </recommendedName>
</protein>
<dbReference type="Pfam" id="PF08268">
    <property type="entry name" value="FBA_3"/>
    <property type="match status" value="1"/>
</dbReference>
<dbReference type="InterPro" id="IPR001810">
    <property type="entry name" value="F-box_dom"/>
</dbReference>
<dbReference type="PANTHER" id="PTHR31672">
    <property type="entry name" value="BNACNNG10540D PROTEIN"/>
    <property type="match status" value="1"/>
</dbReference>
<dbReference type="NCBIfam" id="TIGR01640">
    <property type="entry name" value="F_box_assoc_1"/>
    <property type="match status" value="1"/>
</dbReference>
<evidence type="ECO:0000313" key="2">
    <source>
        <dbReference type="EMBL" id="KAG6680653.1"/>
    </source>
</evidence>
<dbReference type="InterPro" id="IPR017451">
    <property type="entry name" value="F-box-assoc_interact_dom"/>
</dbReference>
<evidence type="ECO:0000313" key="3">
    <source>
        <dbReference type="Proteomes" id="UP000811246"/>
    </source>
</evidence>
<feature type="domain" description="F-box" evidence="1">
    <location>
        <begin position="41"/>
        <end position="86"/>
    </location>
</feature>
<dbReference type="InterPro" id="IPR013187">
    <property type="entry name" value="F-box-assoc_dom_typ3"/>
</dbReference>
<dbReference type="InterPro" id="IPR050796">
    <property type="entry name" value="SCF_F-box_component"/>
</dbReference>
<dbReference type="AlphaFoldDB" id="A0A922DCC0"/>
<gene>
    <name evidence="2" type="ORF">I3842_13G053300</name>
</gene>
<proteinExistence type="predicted"/>
<name>A0A922DCC0_CARIL</name>
<dbReference type="PROSITE" id="PS50181">
    <property type="entry name" value="FBOX"/>
    <property type="match status" value="1"/>
</dbReference>
<dbReference type="Proteomes" id="UP000811246">
    <property type="component" value="Chromosome 13"/>
</dbReference>
<evidence type="ECO:0000259" key="1">
    <source>
        <dbReference type="PROSITE" id="PS50181"/>
    </source>
</evidence>
<comment type="caution">
    <text evidence="2">The sequence shown here is derived from an EMBL/GenBank/DDBJ whole genome shotgun (WGS) entry which is preliminary data.</text>
</comment>